<dbReference type="GO" id="GO:0005829">
    <property type="term" value="C:cytosol"/>
    <property type="evidence" value="ECO:0007669"/>
    <property type="project" value="TreeGrafter"/>
</dbReference>
<feature type="binding site" evidence="9">
    <location>
        <position position="20"/>
    </location>
    <ligand>
        <name>substrate</name>
    </ligand>
</feature>
<evidence type="ECO:0000256" key="3">
    <source>
        <dbReference type="ARBA" id="ARBA00013080"/>
    </source>
</evidence>
<name>U3U1I3_9GAMM</name>
<feature type="site" description="Could be important to modulate the pK values of the two catalytic cysteine residues" evidence="9">
    <location>
        <position position="217"/>
    </location>
</feature>
<comment type="similarity">
    <text evidence="2 9">Belongs to the diaminopimelate epimerase family.</text>
</comment>
<reference evidence="10 11" key="1">
    <citation type="submission" date="2012-10" db="EMBL/GenBank/DDBJ databases">
        <title>Genome sequence of the symbiont of the pentatomidae stink bug Halyomorpha halys.</title>
        <authorList>
            <person name="Kobayashi H."/>
            <person name="Fujii-Muramatsu R."/>
            <person name="Takeishi K."/>
            <person name="Noda H."/>
        </authorList>
    </citation>
    <scope>NUCLEOTIDE SEQUENCE [LARGE SCALE GENOMIC DNA]</scope>
</reference>
<dbReference type="FunFam" id="3.10.310.10:FF:000001">
    <property type="entry name" value="Diaminopimelate epimerase"/>
    <property type="match status" value="1"/>
</dbReference>
<dbReference type="AlphaFoldDB" id="U3U1I3"/>
<dbReference type="GO" id="GO:0009089">
    <property type="term" value="P:lysine biosynthetic process via diaminopimelate"/>
    <property type="evidence" value="ECO:0007669"/>
    <property type="project" value="UniProtKB-UniRule"/>
</dbReference>
<dbReference type="KEGG" id="hhs:HHS_00110"/>
<sequence>MDNRFVKQKICFSKMHGLGNDFMVVDAVRQNIFFSQHLIRRLADRHIGIGFDQLLIVEPPYDPDLDFHYQIFNADGSEAGQCGNGARCFARFVHLQGLTQKSNIYVSTQTGRMILSVLNEKLVKVNMGEPKFEPQSIPFNTNTIQDCYLLNIANQNVIFGVVSIGNPHCVIQVENIKTAPLKILGPLLENHQCFPNRINVGFMEIINPKHIYLRVYERGVGETQACGSGACAAVAYGIQRGFLFETVRVDLPNGPLQISWKGTGKPLSMIGPAIHVYDGCISI</sequence>
<evidence type="ECO:0000313" key="11">
    <source>
        <dbReference type="Proteomes" id="UP000016900"/>
    </source>
</evidence>
<keyword evidence="4 9" id="KW-0963">Cytoplasm</keyword>
<dbReference type="EC" id="5.1.1.7" evidence="3 9"/>
<dbReference type="OrthoDB" id="9805408at2"/>
<evidence type="ECO:0000256" key="6">
    <source>
        <dbReference type="ARBA" id="ARBA00023154"/>
    </source>
</evidence>
<evidence type="ECO:0000256" key="9">
    <source>
        <dbReference type="HAMAP-Rule" id="MF_00197"/>
    </source>
</evidence>
<comment type="function">
    <text evidence="9">Catalyzes the stereoinversion of LL-2,6-diaminopimelate (L,L-DAP) to meso-diaminopimelate (meso-DAP), a precursor of L-lysine and an essential component of the bacterial peptidoglycan.</text>
</comment>
<keyword evidence="6 9" id="KW-0457">Lysine biosynthesis</keyword>
<keyword evidence="7 9" id="KW-0413">Isomerase</keyword>
<feature type="binding site" evidence="9">
    <location>
        <begin position="227"/>
        <end position="228"/>
    </location>
    <ligand>
        <name>substrate</name>
    </ligand>
</feature>
<feature type="site" description="Important for dimerization" evidence="9">
    <location>
        <position position="277"/>
    </location>
</feature>
<feature type="active site" description="Proton donor" evidence="9">
    <location>
        <position position="82"/>
    </location>
</feature>
<comment type="pathway">
    <text evidence="1 9">Amino-acid biosynthesis; L-lysine biosynthesis via DAP pathway; DL-2,6-diaminopimelate from LL-2,6-diaminopimelate: step 1/1.</text>
</comment>
<feature type="active site" description="Proton acceptor" evidence="9">
    <location>
        <position position="226"/>
    </location>
</feature>
<dbReference type="PATRIC" id="fig|1235990.3.peg.11"/>
<dbReference type="KEGG" id="pck:BMSBPS_0474"/>
<dbReference type="PROSITE" id="PS01326">
    <property type="entry name" value="DAP_EPIMERASE"/>
    <property type="match status" value="1"/>
</dbReference>
<organism evidence="10 11">
    <name type="scientific">Candidatus Pantoea carbekii</name>
    <dbReference type="NCBI Taxonomy" id="1235990"/>
    <lineage>
        <taxon>Bacteria</taxon>
        <taxon>Pseudomonadati</taxon>
        <taxon>Pseudomonadota</taxon>
        <taxon>Gammaproteobacteria</taxon>
        <taxon>Enterobacterales</taxon>
        <taxon>Erwiniaceae</taxon>
        <taxon>Pantoea</taxon>
    </lineage>
</organism>
<dbReference type="Gene3D" id="3.10.310.10">
    <property type="entry name" value="Diaminopimelate Epimerase, Chain A, domain 1"/>
    <property type="match status" value="2"/>
</dbReference>
<proteinExistence type="inferred from homology"/>
<keyword evidence="5 9" id="KW-0028">Amino-acid biosynthesis</keyword>
<keyword evidence="11" id="KW-1185">Reference proteome</keyword>
<dbReference type="Proteomes" id="UP000016900">
    <property type="component" value="Chromosome"/>
</dbReference>
<accession>U3U1I3</accession>
<dbReference type="GO" id="GO:0008837">
    <property type="term" value="F:diaminopimelate epimerase activity"/>
    <property type="evidence" value="ECO:0007669"/>
    <property type="project" value="UniProtKB-UniRule"/>
</dbReference>
<dbReference type="UniPathway" id="UPA00034">
    <property type="reaction ID" value="UER00025"/>
</dbReference>
<dbReference type="HAMAP" id="MF_00197">
    <property type="entry name" value="DAP_epimerase"/>
    <property type="match status" value="1"/>
</dbReference>
<dbReference type="eggNOG" id="COG0253">
    <property type="taxonomic scope" value="Bacteria"/>
</dbReference>
<dbReference type="EMBL" id="AP012554">
    <property type="protein sequence ID" value="BAN99980.1"/>
    <property type="molecule type" value="Genomic_DNA"/>
</dbReference>
<protein>
    <recommendedName>
        <fullName evidence="3 9">Diaminopimelate epimerase</fullName>
        <shortName evidence="9">DAP epimerase</shortName>
        <ecNumber evidence="3 9">5.1.1.7</ecNumber>
    </recommendedName>
    <alternativeName>
        <fullName evidence="9">PLP-independent amino acid racemase</fullName>
    </alternativeName>
</protein>
<comment type="subcellular location">
    <subcellularLocation>
        <location evidence="9">Cytoplasm</location>
    </subcellularLocation>
</comment>
<evidence type="ECO:0000256" key="2">
    <source>
        <dbReference type="ARBA" id="ARBA00010219"/>
    </source>
</evidence>
<gene>
    <name evidence="9 10" type="primary">dapF</name>
    <name evidence="10" type="ORF">HHS_00110</name>
</gene>
<evidence type="ECO:0000256" key="5">
    <source>
        <dbReference type="ARBA" id="ARBA00022605"/>
    </source>
</evidence>
<dbReference type="STRING" id="1235990.BMSBPS_0474"/>
<dbReference type="PANTHER" id="PTHR31689:SF0">
    <property type="entry name" value="DIAMINOPIMELATE EPIMERASE"/>
    <property type="match status" value="1"/>
</dbReference>
<comment type="subunit">
    <text evidence="9">Homodimer.</text>
</comment>
<evidence type="ECO:0000313" key="10">
    <source>
        <dbReference type="EMBL" id="BAN99980.1"/>
    </source>
</evidence>
<evidence type="ECO:0000256" key="1">
    <source>
        <dbReference type="ARBA" id="ARBA00005196"/>
    </source>
</evidence>
<feature type="binding site" evidence="9">
    <location>
        <begin position="217"/>
        <end position="218"/>
    </location>
    <ligand>
        <name>substrate</name>
    </ligand>
</feature>
<comment type="catalytic activity">
    <reaction evidence="8 9">
        <text>(2S,6S)-2,6-diaminopimelate = meso-2,6-diaminopimelate</text>
        <dbReference type="Rhea" id="RHEA:15393"/>
        <dbReference type="ChEBI" id="CHEBI:57609"/>
        <dbReference type="ChEBI" id="CHEBI:57791"/>
        <dbReference type="EC" id="5.1.1.7"/>
    </reaction>
</comment>
<dbReference type="PANTHER" id="PTHR31689">
    <property type="entry name" value="DIAMINOPIMELATE EPIMERASE, CHLOROPLASTIC"/>
    <property type="match status" value="1"/>
</dbReference>
<evidence type="ECO:0000256" key="8">
    <source>
        <dbReference type="ARBA" id="ARBA00051712"/>
    </source>
</evidence>
<feature type="binding site" evidence="9">
    <location>
        <position position="199"/>
    </location>
    <ligand>
        <name>substrate</name>
    </ligand>
</feature>
<feature type="binding site" evidence="9">
    <location>
        <position position="73"/>
    </location>
    <ligand>
        <name>substrate</name>
    </ligand>
</feature>
<feature type="site" description="Could be important to modulate the pK values of the two catalytic cysteine residues" evidence="9">
    <location>
        <position position="168"/>
    </location>
</feature>
<dbReference type="InterPro" id="IPR018510">
    <property type="entry name" value="DAP_epimerase_AS"/>
</dbReference>
<feature type="binding site" evidence="9">
    <location>
        <begin position="83"/>
        <end position="84"/>
    </location>
    <ligand>
        <name>substrate</name>
    </ligand>
</feature>
<dbReference type="NCBIfam" id="TIGR00652">
    <property type="entry name" value="DapF"/>
    <property type="match status" value="1"/>
</dbReference>
<dbReference type="SUPFAM" id="SSF54506">
    <property type="entry name" value="Diaminopimelate epimerase-like"/>
    <property type="match status" value="1"/>
</dbReference>
<dbReference type="Pfam" id="PF01678">
    <property type="entry name" value="DAP_epimerase"/>
    <property type="match status" value="2"/>
</dbReference>
<feature type="binding site" evidence="9">
    <location>
        <position position="166"/>
    </location>
    <ligand>
        <name>substrate</name>
    </ligand>
</feature>
<dbReference type="InterPro" id="IPR001653">
    <property type="entry name" value="DAP_epimerase_DapF"/>
</dbReference>
<evidence type="ECO:0000256" key="7">
    <source>
        <dbReference type="ARBA" id="ARBA00023235"/>
    </source>
</evidence>
<feature type="binding site" evidence="9">
    <location>
        <position position="53"/>
    </location>
    <ligand>
        <name>substrate</name>
    </ligand>
</feature>
<evidence type="ECO:0000256" key="4">
    <source>
        <dbReference type="ARBA" id="ARBA00022490"/>
    </source>
</evidence>